<accession>A0A7J7C9F5</accession>
<keyword evidence="2" id="KW-1185">Reference proteome</keyword>
<proteinExistence type="predicted"/>
<evidence type="ECO:0000313" key="2">
    <source>
        <dbReference type="Proteomes" id="UP000593562"/>
    </source>
</evidence>
<evidence type="ECO:0000313" key="1">
    <source>
        <dbReference type="EMBL" id="KAF5730752.1"/>
    </source>
</evidence>
<dbReference type="PANTHER" id="PTHR47165:SF4">
    <property type="entry name" value="OS03G0429900 PROTEIN"/>
    <property type="match status" value="1"/>
</dbReference>
<sequence length="149" mass="17088">MECTQERDIRNKKINIALWGGKMTDFQGQYAEKKISTSIVIVSSTTVKTYMGEYSLSTTSSTKIYINLDIAETEQLISRDEQQEVHTIENQRPPQLPLAEQMSLNRKTLKELTTISMADVQNSPLIVTTFATIQTIYNKYGWYYLSCEN</sequence>
<dbReference type="PANTHER" id="PTHR47165">
    <property type="entry name" value="OS03G0429900 PROTEIN"/>
    <property type="match status" value="1"/>
</dbReference>
<name>A0A7J7C9F5_TRIWF</name>
<comment type="caution">
    <text evidence="1">The sequence shown here is derived from an EMBL/GenBank/DDBJ whole genome shotgun (WGS) entry which is preliminary data.</text>
</comment>
<protein>
    <submittedName>
        <fullName evidence="1">Replication factor A protein 1-like isoform X2</fullName>
    </submittedName>
</protein>
<dbReference type="SUPFAM" id="SSF50249">
    <property type="entry name" value="Nucleic acid-binding proteins"/>
    <property type="match status" value="1"/>
</dbReference>
<dbReference type="AlphaFoldDB" id="A0A7J7C9F5"/>
<gene>
    <name evidence="1" type="ORF">HS088_TW19G00348</name>
</gene>
<dbReference type="Gene3D" id="2.40.50.140">
    <property type="entry name" value="Nucleic acid-binding proteins"/>
    <property type="match status" value="1"/>
</dbReference>
<dbReference type="Proteomes" id="UP000593562">
    <property type="component" value="Unassembled WGS sequence"/>
</dbReference>
<organism evidence="1 2">
    <name type="scientific">Tripterygium wilfordii</name>
    <name type="common">Thunder God vine</name>
    <dbReference type="NCBI Taxonomy" id="458696"/>
    <lineage>
        <taxon>Eukaryota</taxon>
        <taxon>Viridiplantae</taxon>
        <taxon>Streptophyta</taxon>
        <taxon>Embryophyta</taxon>
        <taxon>Tracheophyta</taxon>
        <taxon>Spermatophyta</taxon>
        <taxon>Magnoliopsida</taxon>
        <taxon>eudicotyledons</taxon>
        <taxon>Gunneridae</taxon>
        <taxon>Pentapetalae</taxon>
        <taxon>rosids</taxon>
        <taxon>fabids</taxon>
        <taxon>Celastrales</taxon>
        <taxon>Celastraceae</taxon>
        <taxon>Tripterygium</taxon>
    </lineage>
</organism>
<dbReference type="EMBL" id="JAAARO010000019">
    <property type="protein sequence ID" value="KAF5730752.1"/>
    <property type="molecule type" value="Genomic_DNA"/>
</dbReference>
<dbReference type="InterPro" id="IPR012340">
    <property type="entry name" value="NA-bd_OB-fold"/>
</dbReference>
<reference evidence="1 2" key="1">
    <citation type="journal article" date="2020" name="Nat. Commun.">
        <title>Genome of Tripterygium wilfordii and identification of cytochrome P450 involved in triptolide biosynthesis.</title>
        <authorList>
            <person name="Tu L."/>
            <person name="Su P."/>
            <person name="Zhang Z."/>
            <person name="Gao L."/>
            <person name="Wang J."/>
            <person name="Hu T."/>
            <person name="Zhou J."/>
            <person name="Zhang Y."/>
            <person name="Zhao Y."/>
            <person name="Liu Y."/>
            <person name="Song Y."/>
            <person name="Tong Y."/>
            <person name="Lu Y."/>
            <person name="Yang J."/>
            <person name="Xu C."/>
            <person name="Jia M."/>
            <person name="Peters R.J."/>
            <person name="Huang L."/>
            <person name="Gao W."/>
        </authorList>
    </citation>
    <scope>NUCLEOTIDE SEQUENCE [LARGE SCALE GENOMIC DNA]</scope>
    <source>
        <strain evidence="2">cv. XIE 37</strain>
        <tissue evidence="1">Leaf</tissue>
    </source>
</reference>
<dbReference type="InParanoid" id="A0A7J7C9F5"/>